<dbReference type="InterPro" id="IPR003593">
    <property type="entry name" value="AAA+_ATPase"/>
</dbReference>
<gene>
    <name evidence="4" type="ordered locus">cce_2567</name>
</gene>
<dbReference type="SUPFAM" id="SSF52540">
    <property type="entry name" value="P-loop containing nucleoside triphosphate hydrolases"/>
    <property type="match status" value="1"/>
</dbReference>
<evidence type="ECO:0000313" key="5">
    <source>
        <dbReference type="Proteomes" id="UP000001203"/>
    </source>
</evidence>
<dbReference type="KEGG" id="cyt:cce_2567"/>
<dbReference type="Pfam" id="PF22730">
    <property type="entry name" value="NCC-H"/>
    <property type="match status" value="1"/>
</dbReference>
<dbReference type="InterPro" id="IPR016024">
    <property type="entry name" value="ARM-type_fold"/>
</dbReference>
<dbReference type="GO" id="GO:0030089">
    <property type="term" value="C:phycobilisome"/>
    <property type="evidence" value="ECO:0007669"/>
    <property type="project" value="UniProtKB-KW"/>
</dbReference>
<dbReference type="InterPro" id="IPR054570">
    <property type="entry name" value="NCC-H_dom"/>
</dbReference>
<keyword evidence="5" id="KW-1185">Reference proteome</keyword>
<dbReference type="Proteomes" id="UP000001203">
    <property type="component" value="Chromosome circular"/>
</dbReference>
<name>B1WSC9_CROS5</name>
<dbReference type="EMBL" id="CP000806">
    <property type="protein sequence ID" value="ACB51915.1"/>
    <property type="molecule type" value="Genomic_DNA"/>
</dbReference>
<dbReference type="Pfam" id="PF22724">
    <property type="entry name" value="NCAB1"/>
    <property type="match status" value="1"/>
</dbReference>
<keyword evidence="1" id="KW-0042">Antenna complex</keyword>
<dbReference type="HOGENOM" id="CLU_002731_0_0_3"/>
<evidence type="ECO:0000259" key="3">
    <source>
        <dbReference type="SMART" id="SM00382"/>
    </source>
</evidence>
<dbReference type="PANTHER" id="PTHR12697:SF40">
    <property type="entry name" value="PHYCOCYANOBILIN LYASE SUBUNIT ALPHA"/>
    <property type="match status" value="1"/>
</dbReference>
<evidence type="ECO:0000256" key="1">
    <source>
        <dbReference type="ARBA" id="ARBA00022549"/>
    </source>
</evidence>
<dbReference type="InterPro" id="IPR054611">
    <property type="entry name" value="NCAB"/>
</dbReference>
<accession>B1WSC9</accession>
<keyword evidence="2" id="KW-0605">Phycobilisome</keyword>
<dbReference type="InterPro" id="IPR004155">
    <property type="entry name" value="PBS_lyase_HEAT"/>
</dbReference>
<dbReference type="Pfam" id="PF13646">
    <property type="entry name" value="HEAT_2"/>
    <property type="match status" value="3"/>
</dbReference>
<dbReference type="InterPro" id="IPR007111">
    <property type="entry name" value="NACHT_NTPase"/>
</dbReference>
<dbReference type="SMART" id="SM00382">
    <property type="entry name" value="AAA"/>
    <property type="match status" value="1"/>
</dbReference>
<dbReference type="eggNOG" id="COG1413">
    <property type="taxonomic scope" value="Bacteria"/>
</dbReference>
<proteinExistence type="predicted"/>
<dbReference type="InterPro" id="IPR027417">
    <property type="entry name" value="P-loop_NTPase"/>
</dbReference>
<dbReference type="eggNOG" id="COG5635">
    <property type="taxonomic scope" value="Bacteria"/>
</dbReference>
<feature type="domain" description="AAA+ ATPase" evidence="3">
    <location>
        <begin position="107"/>
        <end position="259"/>
    </location>
</feature>
<dbReference type="OrthoDB" id="134770at2"/>
<sequence length="1201" mass="135317">MSQVYLPAIEKTASDLSIDWNKVGRLMLKYCLPLNPMSTQPNDKVTNGNNLHINLDCIQSPHGIHSDSKYFARKSSRFKSLKFQQFNGTNNQTESLFKQICCLDKGQRRNIAIIGESGTGKSLCLQTIAHWMLDKTHYIPIWVSPEQLISITLEDYLKDRWLTQCSKHYSTKEKLSLEFWQASFEALLNTGRVWLLIDGIDYFCSQSINNGSQSPLTPLIQERQDSIDHCHLILTCQTVTWKMQPQSLAKFDIYQTKSLANQTEIQQFVQQWFVSSSPQAKKPDSEGTLGEQLSSLLSKPHNQHLQQCLKNPLRLSLLCRWWQKNPQTLPQTRTTLYQVLVDEFYQWQAETTNISPQKQQQLNQFLTDLGWNHRQTGDPSAPISQAMIEGNQSLLSLSLQLHWLRPVRMATQQEKENQYQFEDHTFEDYFAALAIDDGQFFLNAETTTLKLFSDQWQQILLFWLGRKDIGSEKKEALMQALVSFEDECGQENFYGFRAYLTAAMALSEFPDCSLAEPIIKQLLAWGLADTDSSNLRTLAARESLGGLYRPLVMTNLINLITQDLPPSLQRQGLYYIQRLGQGNAEAIAVLTQCLENTDDPIFRWQLAQTLGTIDPGNPTAISIIVEVLETANSEQDYQKAFLGLEKIAQGEAQGVKALVRLLHRQPAPNLRRRTFQCLEMVSQGNATAIAILVQLIRTTKDETTRRQAAESLEKIDPGNPTAIAGLIKLMETASTHSIRQEVVYSLGEVCPGNSQAIAALVRLLQDNEDIYLRWIAISSLGKIASGNGEAIAILEKLINPDEPLLIRKEALDSLGKIDPTNPVIVKVSIQLMEEVEDEEIYREIAENLGKIDPGNPTAINALTKLLQISRDQFVLRQVAVSLGKIDPGNLEALMVLVNLIQSTRDPDIRSLAAESLGDIGQGNPAAIATLIRLLETSSHLESRRCAAKSLSKIAVGNKGAIAAFLRVLPTIKDQYLGKQLAEGLITILPPKQMSQVVTQLRDHLLEKSLPEDSPCYQVIWHCAQSLSYQTFTEAWHQRSLPIKLSLSSPIPEPKIPETLTPLERLQQHLKDHVHSETSHIIWIESNRFIDSDNPSIDIYDQMLEQDCPPFDHGLPETLSKLRLYWHLLQRKSPKSPLVLLFYDEADDSANANLSLHLLNSLGKFKGMIGVITRQELSGLSIFSPDDPQLGQTLLTWITEKL</sequence>
<dbReference type="PANTHER" id="PTHR12697">
    <property type="entry name" value="PBS LYASE HEAT-LIKE PROTEIN"/>
    <property type="match status" value="1"/>
</dbReference>
<dbReference type="STRING" id="43989.cce_2567"/>
<dbReference type="SUPFAM" id="SSF48371">
    <property type="entry name" value="ARM repeat"/>
    <property type="match status" value="2"/>
</dbReference>
<protein>
    <recommendedName>
        <fullName evidence="3">AAA+ ATPase domain-containing protein</fullName>
    </recommendedName>
</protein>
<dbReference type="GO" id="GO:0016491">
    <property type="term" value="F:oxidoreductase activity"/>
    <property type="evidence" value="ECO:0007669"/>
    <property type="project" value="TreeGrafter"/>
</dbReference>
<dbReference type="Pfam" id="PF05729">
    <property type="entry name" value="NACHT"/>
    <property type="match status" value="1"/>
</dbReference>
<dbReference type="SMART" id="SM00567">
    <property type="entry name" value="EZ_HEAT"/>
    <property type="match status" value="9"/>
</dbReference>
<dbReference type="RefSeq" id="WP_009544743.1">
    <property type="nucleotide sequence ID" value="NC_010546.1"/>
</dbReference>
<evidence type="ECO:0000256" key="2">
    <source>
        <dbReference type="ARBA" id="ARBA00022738"/>
    </source>
</evidence>
<dbReference type="InterPro" id="IPR011989">
    <property type="entry name" value="ARM-like"/>
</dbReference>
<reference evidence="4 5" key="1">
    <citation type="journal article" date="2008" name="Proc. Natl. Acad. Sci. U.S.A.">
        <title>The genome of Cyanothece 51142, a unicellular diazotrophic cyanobacterium important in the marine nitrogen cycle.</title>
        <authorList>
            <person name="Welsh E.A."/>
            <person name="Liberton M."/>
            <person name="Stoeckel J."/>
            <person name="Loh T."/>
            <person name="Elvitigala T."/>
            <person name="Wang C."/>
            <person name="Wollam A."/>
            <person name="Fulton R.S."/>
            <person name="Clifton S.W."/>
            <person name="Jacobs J.M."/>
            <person name="Aurora R."/>
            <person name="Ghosh B.K."/>
            <person name="Sherman L.A."/>
            <person name="Smith R.D."/>
            <person name="Wilson R.K."/>
            <person name="Pakrasi H.B."/>
        </authorList>
    </citation>
    <scope>NUCLEOTIDE SEQUENCE [LARGE SCALE GENOMIC DNA]</scope>
    <source>
        <strain evidence="5">ATCC 51142 / BH68</strain>
    </source>
</reference>
<evidence type="ECO:0000313" key="4">
    <source>
        <dbReference type="EMBL" id="ACB51915.1"/>
    </source>
</evidence>
<dbReference type="AlphaFoldDB" id="B1WSC9"/>
<organism evidence="4 5">
    <name type="scientific">Crocosphaera subtropica (strain ATCC 51142 / BH68)</name>
    <name type="common">Cyanothece sp. (strain ATCC 51142)</name>
    <dbReference type="NCBI Taxonomy" id="43989"/>
    <lineage>
        <taxon>Bacteria</taxon>
        <taxon>Bacillati</taxon>
        <taxon>Cyanobacteriota</taxon>
        <taxon>Cyanophyceae</taxon>
        <taxon>Oscillatoriophycideae</taxon>
        <taxon>Chroococcales</taxon>
        <taxon>Aphanothecaceae</taxon>
        <taxon>Crocosphaera</taxon>
        <taxon>Crocosphaera subtropica</taxon>
    </lineage>
</organism>
<dbReference type="Gene3D" id="3.40.50.300">
    <property type="entry name" value="P-loop containing nucleotide triphosphate hydrolases"/>
    <property type="match status" value="1"/>
</dbReference>
<dbReference type="Gene3D" id="1.25.10.10">
    <property type="entry name" value="Leucine-rich Repeat Variant"/>
    <property type="match status" value="3"/>
</dbReference>